<sequence>MTDIVKKQTAKLKMLNISTLNSLADEWSIDEFVTFFVKQDDNFHLLIEVEGEYYNSIIIFLSKRFQRMKVPPTSGRSIVIILPTSPEVWCLPISAINEPAAKKSKNMMDNFFDASFNE</sequence>
<reference evidence="2" key="2">
    <citation type="submission" date="2020-10" db="UniProtKB">
        <authorList>
            <consortium name="WormBaseParasite"/>
        </authorList>
    </citation>
    <scope>IDENTIFICATION</scope>
</reference>
<dbReference type="AlphaFoldDB" id="A0A7E4ZXE8"/>
<evidence type="ECO:0000313" key="2">
    <source>
        <dbReference type="WBParaSite" id="Pan_g23075.t1"/>
    </source>
</evidence>
<evidence type="ECO:0000313" key="1">
    <source>
        <dbReference type="Proteomes" id="UP000492821"/>
    </source>
</evidence>
<accession>A0A7E4ZXE8</accession>
<dbReference type="Proteomes" id="UP000492821">
    <property type="component" value="Unassembled WGS sequence"/>
</dbReference>
<reference evidence="1" key="1">
    <citation type="journal article" date="2013" name="Genetics">
        <title>The draft genome and transcriptome of Panagrellus redivivus are shaped by the harsh demands of a free-living lifestyle.</title>
        <authorList>
            <person name="Srinivasan J."/>
            <person name="Dillman A.R."/>
            <person name="Macchietto M.G."/>
            <person name="Heikkinen L."/>
            <person name="Lakso M."/>
            <person name="Fracchia K.M."/>
            <person name="Antoshechkin I."/>
            <person name="Mortazavi A."/>
            <person name="Wong G."/>
            <person name="Sternberg P.W."/>
        </authorList>
    </citation>
    <scope>NUCLEOTIDE SEQUENCE [LARGE SCALE GENOMIC DNA]</scope>
    <source>
        <strain evidence="1">MT8872</strain>
    </source>
</reference>
<dbReference type="WBParaSite" id="Pan_g23075.t1">
    <property type="protein sequence ID" value="Pan_g23075.t1"/>
    <property type="gene ID" value="Pan_g23075"/>
</dbReference>
<name>A0A7E4ZXE8_PANRE</name>
<proteinExistence type="predicted"/>
<protein>
    <submittedName>
        <fullName evidence="2">Mlh1_C domain-containing protein</fullName>
    </submittedName>
</protein>
<keyword evidence="1" id="KW-1185">Reference proteome</keyword>
<organism evidence="1 2">
    <name type="scientific">Panagrellus redivivus</name>
    <name type="common">Microworm</name>
    <dbReference type="NCBI Taxonomy" id="6233"/>
    <lineage>
        <taxon>Eukaryota</taxon>
        <taxon>Metazoa</taxon>
        <taxon>Ecdysozoa</taxon>
        <taxon>Nematoda</taxon>
        <taxon>Chromadorea</taxon>
        <taxon>Rhabditida</taxon>
        <taxon>Tylenchina</taxon>
        <taxon>Panagrolaimomorpha</taxon>
        <taxon>Panagrolaimoidea</taxon>
        <taxon>Panagrolaimidae</taxon>
        <taxon>Panagrellus</taxon>
    </lineage>
</organism>